<evidence type="ECO:0000256" key="1">
    <source>
        <dbReference type="SAM" id="MobiDB-lite"/>
    </source>
</evidence>
<protein>
    <submittedName>
        <fullName evidence="2">Uncharacterized protein</fullName>
    </submittedName>
</protein>
<dbReference type="EMBL" id="OA585695">
    <property type="protein sequence ID" value="CAD7206716.1"/>
    <property type="molecule type" value="Genomic_DNA"/>
</dbReference>
<feature type="region of interest" description="Disordered" evidence="1">
    <location>
        <begin position="86"/>
        <end position="109"/>
    </location>
</feature>
<sequence>MQEVAMLVLGSLPSQLLYTTYSNLWYSLQSYEDVYKLSGGNNGQESLPFAAIHPAYLSTTTTHSFRGRGQKYRPVFLVAASLPVAERTKSDARRPHDCVRSVQHVSLSP</sequence>
<dbReference type="AlphaFoldDB" id="A0A7R8ZII5"/>
<gene>
    <name evidence="2" type="ORF">TDIB3V08_LOCUS12865</name>
</gene>
<proteinExistence type="predicted"/>
<reference evidence="2" key="1">
    <citation type="submission" date="2020-11" db="EMBL/GenBank/DDBJ databases">
        <authorList>
            <person name="Tran Van P."/>
        </authorList>
    </citation>
    <scope>NUCLEOTIDE SEQUENCE</scope>
</reference>
<feature type="compositionally biased region" description="Basic and acidic residues" evidence="1">
    <location>
        <begin position="86"/>
        <end position="99"/>
    </location>
</feature>
<evidence type="ECO:0000313" key="2">
    <source>
        <dbReference type="EMBL" id="CAD7206716.1"/>
    </source>
</evidence>
<name>A0A7R8ZII5_TIMDO</name>
<organism evidence="2">
    <name type="scientific">Timema douglasi</name>
    <name type="common">Walking stick</name>
    <dbReference type="NCBI Taxonomy" id="61478"/>
    <lineage>
        <taxon>Eukaryota</taxon>
        <taxon>Metazoa</taxon>
        <taxon>Ecdysozoa</taxon>
        <taxon>Arthropoda</taxon>
        <taxon>Hexapoda</taxon>
        <taxon>Insecta</taxon>
        <taxon>Pterygota</taxon>
        <taxon>Neoptera</taxon>
        <taxon>Polyneoptera</taxon>
        <taxon>Phasmatodea</taxon>
        <taxon>Timematodea</taxon>
        <taxon>Timematoidea</taxon>
        <taxon>Timematidae</taxon>
        <taxon>Timema</taxon>
    </lineage>
</organism>
<accession>A0A7R8ZII5</accession>